<dbReference type="OrthoDB" id="6688366at2"/>
<name>A0A1C3CZK6_9GAMM</name>
<sequence>MTAFDLDLRHPQHISEVQTEYFPDMTAEEVMNKFNTMNWKQLQILMLQIPDGQATFTVTDNMLNQTVKISLIELPQTEVLAFHFESDIEVEVEQKNLFGLLKYHRAMAVELSHLSLKITRELLDAFTHQELEVIKQHYLRNDQKILTSLK</sequence>
<dbReference type="RefSeq" id="WP_068886005.1">
    <property type="nucleotide sequence ID" value="NZ_CBCRUU010000013.1"/>
</dbReference>
<dbReference type="Proteomes" id="UP000186553">
    <property type="component" value="Unassembled WGS sequence"/>
</dbReference>
<reference evidence="1 2" key="1">
    <citation type="submission" date="2016-07" db="EMBL/GenBank/DDBJ databases">
        <title>Acinetobacter sp. ANC 4603.</title>
        <authorList>
            <person name="Radolfova-Krizova L."/>
            <person name="Nemec A."/>
        </authorList>
    </citation>
    <scope>NUCLEOTIDE SEQUENCE [LARGE SCALE GENOMIC DNA]</scope>
    <source>
        <strain evidence="1 2">ANC 4603</strain>
    </source>
</reference>
<accession>A0A1C3CZK6</accession>
<organism evidence="1 2">
    <name type="scientific">Acinetobacter celticus</name>
    <dbReference type="NCBI Taxonomy" id="1891224"/>
    <lineage>
        <taxon>Bacteria</taxon>
        <taxon>Pseudomonadati</taxon>
        <taxon>Pseudomonadota</taxon>
        <taxon>Gammaproteobacteria</taxon>
        <taxon>Moraxellales</taxon>
        <taxon>Moraxellaceae</taxon>
        <taxon>Acinetobacter</taxon>
    </lineage>
</organism>
<comment type="caution">
    <text evidence="1">The sequence shown here is derived from an EMBL/GenBank/DDBJ whole genome shotgun (WGS) entry which is preliminary data.</text>
</comment>
<gene>
    <name evidence="1" type="ORF">BBP83_14005</name>
</gene>
<evidence type="ECO:0000313" key="1">
    <source>
        <dbReference type="EMBL" id="ODA14193.1"/>
    </source>
</evidence>
<dbReference type="AlphaFoldDB" id="A0A1C3CZK6"/>
<keyword evidence="2" id="KW-1185">Reference proteome</keyword>
<protein>
    <submittedName>
        <fullName evidence="1">Uncharacterized protein</fullName>
    </submittedName>
</protein>
<proteinExistence type="predicted"/>
<dbReference type="EMBL" id="MBDL01000002">
    <property type="protein sequence ID" value="ODA14193.1"/>
    <property type="molecule type" value="Genomic_DNA"/>
</dbReference>
<evidence type="ECO:0000313" key="2">
    <source>
        <dbReference type="Proteomes" id="UP000186553"/>
    </source>
</evidence>